<dbReference type="SMART" id="SM00543">
    <property type="entry name" value="MIF4G"/>
    <property type="match status" value="1"/>
</dbReference>
<comment type="caution">
    <text evidence="8">The sequence shown here is derived from an EMBL/GenBank/DDBJ whole genome shotgun (WGS) entry which is preliminary data.</text>
</comment>
<dbReference type="GO" id="GO:0016607">
    <property type="term" value="C:nuclear speck"/>
    <property type="evidence" value="ECO:0007669"/>
    <property type="project" value="UniProtKB-SubCell"/>
</dbReference>
<evidence type="ECO:0000256" key="4">
    <source>
        <dbReference type="ARBA" id="ARBA00023187"/>
    </source>
</evidence>
<dbReference type="GO" id="GO:0071013">
    <property type="term" value="C:catalytic step 2 spliceosome"/>
    <property type="evidence" value="ECO:0007669"/>
    <property type="project" value="TreeGrafter"/>
</dbReference>
<dbReference type="InterPro" id="IPR003891">
    <property type="entry name" value="Initiation_fac_eIF4g_MI"/>
</dbReference>
<feature type="compositionally biased region" description="Acidic residues" evidence="6">
    <location>
        <begin position="593"/>
        <end position="607"/>
    </location>
</feature>
<feature type="compositionally biased region" description="Low complexity" evidence="6">
    <location>
        <begin position="565"/>
        <end position="592"/>
    </location>
</feature>
<dbReference type="InterPro" id="IPR050781">
    <property type="entry name" value="CWC22_splicing_factor"/>
</dbReference>
<dbReference type="Pfam" id="PF02854">
    <property type="entry name" value="MIF4G"/>
    <property type="match status" value="1"/>
</dbReference>
<evidence type="ECO:0000313" key="8">
    <source>
        <dbReference type="EMBL" id="KAJ6219490.1"/>
    </source>
</evidence>
<organism evidence="8 9">
    <name type="scientific">Blomia tropicalis</name>
    <name type="common">Mite</name>
    <dbReference type="NCBI Taxonomy" id="40697"/>
    <lineage>
        <taxon>Eukaryota</taxon>
        <taxon>Metazoa</taxon>
        <taxon>Ecdysozoa</taxon>
        <taxon>Arthropoda</taxon>
        <taxon>Chelicerata</taxon>
        <taxon>Arachnida</taxon>
        <taxon>Acari</taxon>
        <taxon>Acariformes</taxon>
        <taxon>Sarcoptiformes</taxon>
        <taxon>Astigmata</taxon>
        <taxon>Glycyphagoidea</taxon>
        <taxon>Echimyopodidae</taxon>
        <taxon>Blomia</taxon>
    </lineage>
</organism>
<name>A0A9Q0RMH6_BLOTA</name>
<gene>
    <name evidence="8" type="ORF">RDWZM_005302</name>
</gene>
<dbReference type="Pfam" id="PF02847">
    <property type="entry name" value="MA3"/>
    <property type="match status" value="1"/>
</dbReference>
<feature type="region of interest" description="Disordered" evidence="6">
    <location>
        <begin position="554"/>
        <end position="732"/>
    </location>
</feature>
<feature type="compositionally biased region" description="Basic residues" evidence="6">
    <location>
        <begin position="611"/>
        <end position="635"/>
    </location>
</feature>
<dbReference type="Gene3D" id="1.25.40.180">
    <property type="match status" value="1"/>
</dbReference>
<dbReference type="Proteomes" id="UP001142055">
    <property type="component" value="Chromosome 2"/>
</dbReference>
<dbReference type="PANTHER" id="PTHR18034">
    <property type="entry name" value="CELL CYCLE CONTROL PROTEIN CWF22-RELATED"/>
    <property type="match status" value="1"/>
</dbReference>
<dbReference type="SUPFAM" id="SSF48371">
    <property type="entry name" value="ARM repeat"/>
    <property type="match status" value="1"/>
</dbReference>
<comment type="subcellular location">
    <subcellularLocation>
        <location evidence="1">Nucleus speckle</location>
    </subcellularLocation>
</comment>
<accession>A0A9Q0RMH6</accession>
<evidence type="ECO:0000259" key="7">
    <source>
        <dbReference type="PROSITE" id="PS51366"/>
    </source>
</evidence>
<feature type="compositionally biased region" description="Basic and acidic residues" evidence="6">
    <location>
        <begin position="658"/>
        <end position="698"/>
    </location>
</feature>
<comment type="similarity">
    <text evidence="2">Belongs to the CWC22 family.</text>
</comment>
<proteinExistence type="inferred from homology"/>
<feature type="compositionally biased region" description="Basic and acidic residues" evidence="6">
    <location>
        <begin position="636"/>
        <end position="651"/>
    </location>
</feature>
<feature type="region of interest" description="Disordered" evidence="6">
    <location>
        <begin position="291"/>
        <end position="335"/>
    </location>
</feature>
<protein>
    <recommendedName>
        <fullName evidence="7">MI domain-containing protein</fullName>
    </recommendedName>
</protein>
<feature type="domain" description="MI" evidence="7">
    <location>
        <begin position="346"/>
        <end position="462"/>
    </location>
</feature>
<evidence type="ECO:0000256" key="5">
    <source>
        <dbReference type="ARBA" id="ARBA00023242"/>
    </source>
</evidence>
<keyword evidence="4" id="KW-0508">mRNA splicing</keyword>
<dbReference type="EMBL" id="JAPWDV010000002">
    <property type="protein sequence ID" value="KAJ6219490.1"/>
    <property type="molecule type" value="Genomic_DNA"/>
</dbReference>
<keyword evidence="3" id="KW-0507">mRNA processing</keyword>
<evidence type="ECO:0000313" key="9">
    <source>
        <dbReference type="Proteomes" id="UP001142055"/>
    </source>
</evidence>
<dbReference type="GO" id="GO:0003723">
    <property type="term" value="F:RNA binding"/>
    <property type="evidence" value="ECO:0007669"/>
    <property type="project" value="InterPro"/>
</dbReference>
<evidence type="ECO:0000256" key="6">
    <source>
        <dbReference type="SAM" id="MobiDB-lite"/>
    </source>
</evidence>
<dbReference type="GO" id="GO:0000398">
    <property type="term" value="P:mRNA splicing, via spliceosome"/>
    <property type="evidence" value="ECO:0007669"/>
    <property type="project" value="TreeGrafter"/>
</dbReference>
<dbReference type="InterPro" id="IPR016024">
    <property type="entry name" value="ARM-type_fold"/>
</dbReference>
<dbReference type="AlphaFoldDB" id="A0A9Q0RMH6"/>
<evidence type="ECO:0000256" key="3">
    <source>
        <dbReference type="ARBA" id="ARBA00022664"/>
    </source>
</evidence>
<evidence type="ECO:0000256" key="1">
    <source>
        <dbReference type="ARBA" id="ARBA00004324"/>
    </source>
</evidence>
<dbReference type="PROSITE" id="PS51366">
    <property type="entry name" value="MI"/>
    <property type="match status" value="1"/>
</dbReference>
<dbReference type="FunFam" id="1.25.40.180:FF:000004">
    <property type="entry name" value="pre-mRNA-splicing factor CWC22 homolog"/>
    <property type="match status" value="1"/>
</dbReference>
<feature type="compositionally biased region" description="Acidic residues" evidence="6">
    <location>
        <begin position="310"/>
        <end position="322"/>
    </location>
</feature>
<evidence type="ECO:0000256" key="2">
    <source>
        <dbReference type="ARBA" id="ARBA00006856"/>
    </source>
</evidence>
<dbReference type="PANTHER" id="PTHR18034:SF3">
    <property type="entry name" value="PRE-MRNA-SPLICING FACTOR CWC22 HOMOLOG"/>
    <property type="match status" value="1"/>
</dbReference>
<sequence length="732" mass="83417">MAANLKMDASQDIRTKTGGAYIPPAKLRMMQQSITDKNGEAYQRLAWEALKKSINGLINKVNISNIAIMVKELFEINMIRGRGLFCRAIMRAQMSSPTFTHVYAALVAVCNTKFPKVGELLIKRLIIQFRRTFQRNDKNNCINTVRFIAHLVNQSIVHELLALEILILLLDNATDDSVEVAIAFVKECGSKLTDVASKATAAIFETLRNILHDAVLGKRVQYMIEVIFAVRRDNFKDHPSILPELDLVEEADQTTHMLELSEDYETEDRLNVFKFDPDFQDNEAKYDSIKKEILGDGDSDENSDSSGGSDSDDEDSNDDSDGGDPGPTGTTDSSVIIDNTETNLITLRKTIYLTIQSSLDFEECAHKLLKLEINESQYEEMCNMIVDCCAQQRTYIKFFGLLAQRFCQLNPKFCVPFTEIFKNCYDTIHRFETCKLRNVAKLFAHLFHTDAIPWTILSHIKLNEFDTTSSSRVFIKILFQQLAESLGLVRLNARIKDVTLQEAFDGLFPRNEPQNTRFAINFFTSIGLGGLTDDLREHLKTMVVKQPNIGLDSLAANVKKEEPDSSSSSSESESSSDSNSSSNDSSSSGSSESSEDSDNEGSSDENDSDNRHKKSHKKRHRNSSHKHNSSNHRSRRNENENDKEERKLDRSSHRHKSSREDKSKHSTRQNHKDERRHLKERNDSDHYKRGLDVEESQHRSHKSRRESGRDSGSRRRNRSVSPDEHSKRHRRR</sequence>
<dbReference type="InterPro" id="IPR003890">
    <property type="entry name" value="MIF4G-like_typ-3"/>
</dbReference>
<dbReference type="OMA" id="ILTEDMR"/>
<keyword evidence="5" id="KW-0539">Nucleus</keyword>
<keyword evidence="9" id="KW-1185">Reference proteome</keyword>
<dbReference type="SMART" id="SM00544">
    <property type="entry name" value="MA3"/>
    <property type="match status" value="1"/>
</dbReference>
<reference evidence="8" key="1">
    <citation type="submission" date="2022-12" db="EMBL/GenBank/DDBJ databases">
        <title>Genome assemblies of Blomia tropicalis.</title>
        <authorList>
            <person name="Cui Y."/>
        </authorList>
    </citation>
    <scope>NUCLEOTIDE SEQUENCE</scope>
    <source>
        <tissue evidence="8">Adult mites</tissue>
    </source>
</reference>